<evidence type="ECO:0000313" key="1">
    <source>
        <dbReference type="EMBL" id="MEI4279120.1"/>
    </source>
</evidence>
<dbReference type="RefSeq" id="WP_225235187.1">
    <property type="nucleotide sequence ID" value="NZ_JBAPLV010000011.1"/>
</dbReference>
<organism evidence="1 2">
    <name type="scientific">Klenkia terrae</name>
    <dbReference type="NCBI Taxonomy" id="1052259"/>
    <lineage>
        <taxon>Bacteria</taxon>
        <taxon>Bacillati</taxon>
        <taxon>Actinomycetota</taxon>
        <taxon>Actinomycetes</taxon>
        <taxon>Geodermatophilales</taxon>
        <taxon>Geodermatophilaceae</taxon>
        <taxon>Klenkia</taxon>
    </lineage>
</organism>
<dbReference type="Proteomes" id="UP001373496">
    <property type="component" value="Unassembled WGS sequence"/>
</dbReference>
<evidence type="ECO:0000313" key="2">
    <source>
        <dbReference type="Proteomes" id="UP001373496"/>
    </source>
</evidence>
<keyword evidence="2" id="KW-1185">Reference proteome</keyword>
<accession>A0ABU8E910</accession>
<reference evidence="1 2" key="1">
    <citation type="submission" date="2024-03" db="EMBL/GenBank/DDBJ databases">
        <title>Draft genome sequence of Klenkia terrae.</title>
        <authorList>
            <person name="Duangmal K."/>
            <person name="Chantavorakit T."/>
        </authorList>
    </citation>
    <scope>NUCLEOTIDE SEQUENCE [LARGE SCALE GENOMIC DNA]</scope>
    <source>
        <strain evidence="1 2">JCM 17786</strain>
    </source>
</reference>
<sequence>MRWFGDVPKVLKVGFAEFMGAREALDYWQVRLDDEFASEQHGERPDPDRTAETLFLLAQVQLDQAVAILNSEFDVDARPFSGGEVGRRLRDVISAVEDGQSAIEAYQFEIDVVGEGVDLWRSLRQAESLAVTHAFEWDGSITLTLGPPLPQLKYLRVEGSDGAELNSTPMEVFSAASACTSCVAELAVRYRKWRSQGWGPEPQHEDGYGQTAP</sequence>
<comment type="caution">
    <text evidence="1">The sequence shown here is derived from an EMBL/GenBank/DDBJ whole genome shotgun (WGS) entry which is preliminary data.</text>
</comment>
<gene>
    <name evidence="1" type="ORF">UXQ13_11655</name>
</gene>
<proteinExistence type="predicted"/>
<protein>
    <submittedName>
        <fullName evidence="1">Uncharacterized protein</fullName>
    </submittedName>
</protein>
<name>A0ABU8E910_9ACTN</name>
<dbReference type="EMBL" id="JBAPLV010000011">
    <property type="protein sequence ID" value="MEI4279120.1"/>
    <property type="molecule type" value="Genomic_DNA"/>
</dbReference>